<dbReference type="Proteomes" id="UP000553776">
    <property type="component" value="Unassembled WGS sequence"/>
</dbReference>
<dbReference type="InterPro" id="IPR002921">
    <property type="entry name" value="Fungal_lipase-type"/>
</dbReference>
<dbReference type="RefSeq" id="WP_185135609.1">
    <property type="nucleotide sequence ID" value="NZ_BORM01000027.1"/>
</dbReference>
<sequence length="265" mass="29083">MGRRSFEVRRAIWLAAVCNQTYKQYGHPEGEFVVPEGCGVLAGFEAHSLNRVREPFGFILESPGEIVVAFRGTSSTSDWLSDALAFQQDYPYAKDAGKTHRGFTQIYQSARDQIHAALRGRDPGKQLYVTGHSLGGALAVLCAMDVAANTGFRTPGVYLYGAPRVGDPAFVRAFGERVSGSWRVSNLYDAVTYLPPATLKIPRSGQTYEYRHIRSLYSLEFRNSSLAGNHALGGYFAELAKLDPEYARRLRLANPGLCPAAPLGN</sequence>
<proteinExistence type="predicted"/>
<evidence type="ECO:0000313" key="2">
    <source>
        <dbReference type="EMBL" id="MBB6691610.1"/>
    </source>
</evidence>
<dbReference type="CDD" id="cd00519">
    <property type="entry name" value="Lipase_3"/>
    <property type="match status" value="1"/>
</dbReference>
<dbReference type="Pfam" id="PF01764">
    <property type="entry name" value="Lipase_3"/>
    <property type="match status" value="1"/>
</dbReference>
<protein>
    <submittedName>
        <fullName evidence="2">Lipase family protein</fullName>
    </submittedName>
</protein>
<dbReference type="GO" id="GO:0006629">
    <property type="term" value="P:lipid metabolic process"/>
    <property type="evidence" value="ECO:0007669"/>
    <property type="project" value="InterPro"/>
</dbReference>
<dbReference type="AlphaFoldDB" id="A0A841U0G4"/>
<dbReference type="EMBL" id="JACJVR010000032">
    <property type="protein sequence ID" value="MBB6691610.1"/>
    <property type="molecule type" value="Genomic_DNA"/>
</dbReference>
<gene>
    <name evidence="2" type="ORF">H7B90_09380</name>
</gene>
<dbReference type="PANTHER" id="PTHR45856:SF24">
    <property type="entry name" value="FUNGAL LIPASE-LIKE DOMAIN-CONTAINING PROTEIN"/>
    <property type="match status" value="1"/>
</dbReference>
<evidence type="ECO:0000313" key="3">
    <source>
        <dbReference type="Proteomes" id="UP000553776"/>
    </source>
</evidence>
<evidence type="ECO:0000259" key="1">
    <source>
        <dbReference type="Pfam" id="PF01764"/>
    </source>
</evidence>
<dbReference type="PANTHER" id="PTHR45856">
    <property type="entry name" value="ALPHA/BETA-HYDROLASES SUPERFAMILY PROTEIN"/>
    <property type="match status" value="1"/>
</dbReference>
<comment type="caution">
    <text evidence="2">The sequence shown here is derived from an EMBL/GenBank/DDBJ whole genome shotgun (WGS) entry which is preliminary data.</text>
</comment>
<dbReference type="Gene3D" id="3.40.50.1820">
    <property type="entry name" value="alpha/beta hydrolase"/>
    <property type="match status" value="1"/>
</dbReference>
<keyword evidence="3" id="KW-1185">Reference proteome</keyword>
<reference evidence="2 3" key="1">
    <citation type="submission" date="2020-08" db="EMBL/GenBank/DDBJ databases">
        <title>Cohnella phylogeny.</title>
        <authorList>
            <person name="Dunlap C."/>
        </authorList>
    </citation>
    <scope>NUCLEOTIDE SEQUENCE [LARGE SCALE GENOMIC DNA]</scope>
    <source>
        <strain evidence="2 3">DSM 25239</strain>
    </source>
</reference>
<accession>A0A841U0G4</accession>
<feature type="domain" description="Fungal lipase-type" evidence="1">
    <location>
        <begin position="67"/>
        <end position="197"/>
    </location>
</feature>
<dbReference type="InterPro" id="IPR051218">
    <property type="entry name" value="Sec_MonoDiacylglyc_Lipase"/>
</dbReference>
<dbReference type="SUPFAM" id="SSF53474">
    <property type="entry name" value="alpha/beta-Hydrolases"/>
    <property type="match status" value="1"/>
</dbReference>
<dbReference type="InterPro" id="IPR029058">
    <property type="entry name" value="AB_hydrolase_fold"/>
</dbReference>
<name>A0A841U0G4_9BACL</name>
<organism evidence="2 3">
    <name type="scientific">Cohnella xylanilytica</name>
    <dbReference type="NCBI Taxonomy" id="557555"/>
    <lineage>
        <taxon>Bacteria</taxon>
        <taxon>Bacillati</taxon>
        <taxon>Bacillota</taxon>
        <taxon>Bacilli</taxon>
        <taxon>Bacillales</taxon>
        <taxon>Paenibacillaceae</taxon>
        <taxon>Cohnella</taxon>
    </lineage>
</organism>